<dbReference type="RefSeq" id="WP_076381143.1">
    <property type="nucleotide sequence ID" value="NZ_AP017422.1"/>
</dbReference>
<organism evidence="7 8">
    <name type="scientific">Filimonas lacunae</name>
    <dbReference type="NCBI Taxonomy" id="477680"/>
    <lineage>
        <taxon>Bacteria</taxon>
        <taxon>Pseudomonadati</taxon>
        <taxon>Bacteroidota</taxon>
        <taxon>Chitinophagia</taxon>
        <taxon>Chitinophagales</taxon>
        <taxon>Chitinophagaceae</taxon>
        <taxon>Filimonas</taxon>
    </lineage>
</organism>
<dbReference type="InterPro" id="IPR000537">
    <property type="entry name" value="UbiA_prenyltransferase"/>
</dbReference>
<evidence type="ECO:0000256" key="3">
    <source>
        <dbReference type="ARBA" id="ARBA00022692"/>
    </source>
</evidence>
<feature type="transmembrane region" description="Helical" evidence="6">
    <location>
        <begin position="118"/>
        <end position="136"/>
    </location>
</feature>
<feature type="transmembrane region" description="Helical" evidence="6">
    <location>
        <begin position="93"/>
        <end position="112"/>
    </location>
</feature>
<feature type="transmembrane region" description="Helical" evidence="6">
    <location>
        <begin position="12"/>
        <end position="35"/>
    </location>
</feature>
<comment type="subcellular location">
    <subcellularLocation>
        <location evidence="1">Membrane</location>
        <topology evidence="1">Multi-pass membrane protein</topology>
    </subcellularLocation>
</comment>
<dbReference type="KEGG" id="fln:FLA_1759"/>
<feature type="transmembrane region" description="Helical" evidence="6">
    <location>
        <begin position="226"/>
        <end position="250"/>
    </location>
</feature>
<feature type="transmembrane region" description="Helical" evidence="6">
    <location>
        <begin position="47"/>
        <end position="72"/>
    </location>
</feature>
<name>A0A173MDZ8_9BACT</name>
<protein>
    <submittedName>
        <fullName evidence="7">4-hydroxybenzoate polyprenyltransferase</fullName>
    </submittedName>
</protein>
<evidence type="ECO:0000256" key="2">
    <source>
        <dbReference type="ARBA" id="ARBA00022475"/>
    </source>
</evidence>
<evidence type="ECO:0000313" key="7">
    <source>
        <dbReference type="EMBL" id="SIT28729.1"/>
    </source>
</evidence>
<dbReference type="Gene3D" id="1.20.120.1780">
    <property type="entry name" value="UbiA prenyltransferase"/>
    <property type="match status" value="1"/>
</dbReference>
<dbReference type="InterPro" id="IPR050475">
    <property type="entry name" value="Prenyltransferase_related"/>
</dbReference>
<feature type="transmembrane region" description="Helical" evidence="6">
    <location>
        <begin position="295"/>
        <end position="313"/>
    </location>
</feature>
<accession>A0A173MDZ8</accession>
<dbReference type="Pfam" id="PF01040">
    <property type="entry name" value="UbiA"/>
    <property type="match status" value="1"/>
</dbReference>
<reference evidence="8" key="1">
    <citation type="submission" date="2017-01" db="EMBL/GenBank/DDBJ databases">
        <authorList>
            <person name="Varghese N."/>
            <person name="Submissions S."/>
        </authorList>
    </citation>
    <scope>NUCLEOTIDE SEQUENCE [LARGE SCALE GENOMIC DNA]</scope>
    <source>
        <strain evidence="8">DSM 21054</strain>
    </source>
</reference>
<dbReference type="GO" id="GO:0016765">
    <property type="term" value="F:transferase activity, transferring alkyl or aryl (other than methyl) groups"/>
    <property type="evidence" value="ECO:0007669"/>
    <property type="project" value="InterPro"/>
</dbReference>
<feature type="transmembrane region" description="Helical" evidence="6">
    <location>
        <begin position="184"/>
        <end position="205"/>
    </location>
</feature>
<keyword evidence="2" id="KW-1003">Cell membrane</keyword>
<dbReference type="PANTHER" id="PTHR42723:SF1">
    <property type="entry name" value="CHLOROPHYLL SYNTHASE, CHLOROPLASTIC"/>
    <property type="match status" value="1"/>
</dbReference>
<evidence type="ECO:0000256" key="5">
    <source>
        <dbReference type="ARBA" id="ARBA00023136"/>
    </source>
</evidence>
<feature type="transmembrane region" description="Helical" evidence="6">
    <location>
        <begin position="256"/>
        <end position="274"/>
    </location>
</feature>
<dbReference type="Proteomes" id="UP000186917">
    <property type="component" value="Unassembled WGS sequence"/>
</dbReference>
<dbReference type="InterPro" id="IPR044878">
    <property type="entry name" value="UbiA_sf"/>
</dbReference>
<keyword evidence="5 6" id="KW-0472">Membrane</keyword>
<dbReference type="PANTHER" id="PTHR42723">
    <property type="entry name" value="CHLOROPHYLL SYNTHASE"/>
    <property type="match status" value="1"/>
</dbReference>
<dbReference type="OrthoDB" id="9811562at2"/>
<keyword evidence="7" id="KW-0808">Transferase</keyword>
<evidence type="ECO:0000256" key="4">
    <source>
        <dbReference type="ARBA" id="ARBA00022989"/>
    </source>
</evidence>
<evidence type="ECO:0000313" key="8">
    <source>
        <dbReference type="Proteomes" id="UP000186917"/>
    </source>
</evidence>
<evidence type="ECO:0000256" key="1">
    <source>
        <dbReference type="ARBA" id="ARBA00004141"/>
    </source>
</evidence>
<dbReference type="CDD" id="cd13961">
    <property type="entry name" value="PT_UbiA_DGGGPS"/>
    <property type="match status" value="1"/>
</dbReference>
<feature type="transmembrane region" description="Helical" evidence="6">
    <location>
        <begin position="143"/>
        <end position="164"/>
    </location>
</feature>
<proteinExistence type="predicted"/>
<sequence>MKLLSAFLKLVRWPNLVFIALTQVMFKYCVLQPIFQRAALTPNIQGVSFVLIILSYVFIAAAGYIINDYFDLNIDQVNKPDKVIIARVIRRRWALAWHIILSVLGILFSLYVDLRSGSKIAGFSAFCCVILLFFYSTTLKKKFLIGNIMVSAITAWPIIALTWFEGNQFFIYQSRAGNLQIDKIFRLTVLYTSFAFIISLIREVVKDMEDVEGDRRYGCKTMPIVWGYNAAKVFVAVWLVVLIALIVTTQAYVMRFGWWFSVIYAVVLIIGPLLTVGKKLTTAQSPSEYHKLSSLIKLVMLTGILSMSFFLIYS</sequence>
<keyword evidence="4 6" id="KW-1133">Transmembrane helix</keyword>
<dbReference type="AlphaFoldDB" id="A0A173MDZ8"/>
<dbReference type="GO" id="GO:0016020">
    <property type="term" value="C:membrane"/>
    <property type="evidence" value="ECO:0007669"/>
    <property type="project" value="UniProtKB-SubCell"/>
</dbReference>
<dbReference type="STRING" id="477680.SAMN05421788_108110"/>
<evidence type="ECO:0000256" key="6">
    <source>
        <dbReference type="SAM" id="Phobius"/>
    </source>
</evidence>
<gene>
    <name evidence="7" type="ORF">SAMN05421788_108110</name>
</gene>
<keyword evidence="3 6" id="KW-0812">Transmembrane</keyword>
<keyword evidence="8" id="KW-1185">Reference proteome</keyword>
<dbReference type="Gene3D" id="1.10.357.140">
    <property type="entry name" value="UbiA prenyltransferase"/>
    <property type="match status" value="1"/>
</dbReference>
<dbReference type="EMBL" id="FTOR01000008">
    <property type="protein sequence ID" value="SIT28729.1"/>
    <property type="molecule type" value="Genomic_DNA"/>
</dbReference>